<evidence type="ECO:0000256" key="1">
    <source>
        <dbReference type="PROSITE-ProRule" id="PRU00283"/>
    </source>
</evidence>
<dbReference type="SUPFAM" id="SSF52540">
    <property type="entry name" value="P-loop containing nucleoside triphosphate hydrolases"/>
    <property type="match status" value="1"/>
</dbReference>
<dbReference type="GO" id="GO:0003777">
    <property type="term" value="F:microtubule motor activity"/>
    <property type="evidence" value="ECO:0007669"/>
    <property type="project" value="InterPro"/>
</dbReference>
<comment type="caution">
    <text evidence="5">The sequence shown here is derived from an EMBL/GenBank/DDBJ whole genome shotgun (WGS) entry which is preliminary data.</text>
</comment>
<evidence type="ECO:0000256" key="2">
    <source>
        <dbReference type="SAM" id="Coils"/>
    </source>
</evidence>
<accession>A0A9W6YT48</accession>
<dbReference type="PROSITE" id="PS50067">
    <property type="entry name" value="KINESIN_MOTOR_2"/>
    <property type="match status" value="1"/>
</dbReference>
<feature type="coiled-coil region" evidence="2">
    <location>
        <begin position="279"/>
        <end position="358"/>
    </location>
</feature>
<organism evidence="5 6">
    <name type="scientific">Ambrosiozyma monospora</name>
    <name type="common">Yeast</name>
    <name type="synonym">Endomycopsis monosporus</name>
    <dbReference type="NCBI Taxonomy" id="43982"/>
    <lineage>
        <taxon>Eukaryota</taxon>
        <taxon>Fungi</taxon>
        <taxon>Dikarya</taxon>
        <taxon>Ascomycota</taxon>
        <taxon>Saccharomycotina</taxon>
        <taxon>Pichiomycetes</taxon>
        <taxon>Pichiales</taxon>
        <taxon>Pichiaceae</taxon>
        <taxon>Ambrosiozyma</taxon>
    </lineage>
</organism>
<dbReference type="GO" id="GO:0008017">
    <property type="term" value="F:microtubule binding"/>
    <property type="evidence" value="ECO:0007669"/>
    <property type="project" value="InterPro"/>
</dbReference>
<feature type="region of interest" description="Disordered" evidence="3">
    <location>
        <begin position="881"/>
        <end position="970"/>
    </location>
</feature>
<evidence type="ECO:0000313" key="5">
    <source>
        <dbReference type="EMBL" id="GMG34284.1"/>
    </source>
</evidence>
<evidence type="ECO:0000256" key="3">
    <source>
        <dbReference type="SAM" id="MobiDB-lite"/>
    </source>
</evidence>
<dbReference type="AlphaFoldDB" id="A0A9W6YT48"/>
<keyword evidence="6" id="KW-1185">Reference proteome</keyword>
<feature type="compositionally biased region" description="Basic residues" evidence="3">
    <location>
        <begin position="944"/>
        <end position="969"/>
    </location>
</feature>
<feature type="coiled-coil region" evidence="2">
    <location>
        <begin position="384"/>
        <end position="522"/>
    </location>
</feature>
<evidence type="ECO:0000313" key="6">
    <source>
        <dbReference type="Proteomes" id="UP001165063"/>
    </source>
</evidence>
<dbReference type="InterPro" id="IPR001752">
    <property type="entry name" value="Kinesin_motor_dom"/>
</dbReference>
<reference evidence="5" key="1">
    <citation type="submission" date="2023-04" db="EMBL/GenBank/DDBJ databases">
        <title>Ambrosiozyma monospora NBRC 1965.</title>
        <authorList>
            <person name="Ichikawa N."/>
            <person name="Sato H."/>
            <person name="Tonouchi N."/>
        </authorList>
    </citation>
    <scope>NUCLEOTIDE SEQUENCE</scope>
    <source>
        <strain evidence="5">NBRC 1965</strain>
    </source>
</reference>
<gene>
    <name evidence="5" type="ORF">Amon01_000439600</name>
</gene>
<dbReference type="GO" id="GO:0005524">
    <property type="term" value="F:ATP binding"/>
    <property type="evidence" value="ECO:0007669"/>
    <property type="project" value="InterPro"/>
</dbReference>
<comment type="caution">
    <text evidence="1">Lacks conserved residue(s) required for the propagation of feature annotation.</text>
</comment>
<feature type="domain" description="Kinesin motor" evidence="4">
    <location>
        <begin position="1"/>
        <end position="85"/>
    </location>
</feature>
<feature type="coiled-coil region" evidence="2">
    <location>
        <begin position="596"/>
        <end position="816"/>
    </location>
</feature>
<comment type="similarity">
    <text evidence="1">Belongs to the TRAFAC class myosin-kinesin ATPase superfamily. Kinesin family.</text>
</comment>
<dbReference type="EMBL" id="BSXU01002100">
    <property type="protein sequence ID" value="GMG34284.1"/>
    <property type="molecule type" value="Genomic_DNA"/>
</dbReference>
<sequence>MTSGINLKEGSHTNTSLSELGRCLELVVTKQFDVSLLRTNKLTRLLLHDFAKKKCPVCIVVTLDPFGDERLINQTLKYINPVQFQKIKRKSLNFENSRVASRSPSVHLLPTDVMSQVEEMKARESMLKKKVLALEDAIITTENDVRTEMYKANEKQIGELKSKYKKENFKMKNELIRSSDSKVEELYRLYKSQIKALKDALDDKITDSAKISDELISEKQRATDLENTLQLTKKELKLSCAMSDTKIEDLSTSLGETKSVVKSIQNQLHLSKKKHLKVISLKDEVIEKLTTQNEKLMEQLEMKDDQLLQLDKLAFENKQLEENLQSETEKLQSELKLKDEHSEQLALITSENKKLHNELNVKCEEFSKLEVLHSISISDNQKVVGDMTAELKSLNEKILQLESENASADELKTKNESLRSSVEELQIKLEFQEREKSQLEVRQQVDADSIGTLTSQLQSKENVIVELNSKIKTITSELESLKQQLVEKESAEAKISILQASYESLEIKLELLEKEKHQLKTCQLQNVKAHDVLKEKLESEESKATLLVSQLDMAASQIETLKQQVIDKDASISKMGELEKMHYVLKEKLVSEESKITLLVSQLETATDEIESLKQQAVDKDASNSKVAELDAELEKQKKVVTMMNNFSSNHSTLDEKDKLIVELQSMVKILQEKLNENDTQILKLTGDYDDQVKEVKMYAKMLETYEETHTAQMEDVKAENEEQRKDFKEQLKDLEREANERMSASASQNSQLQDMITMLTEKLENKDADLEKLNSANDDLKLRLVSSEKELAALKEKHERNTRDLRARLENVTSKLALIGDPLKLGSQSQVTSKSLQKSTSNNNFGVGFSQILDDFDVYQDGNSSMFSNSSDVEVEAPVHVKMESQPKKNGSQSKKIASEKEPPSTRVSTRVRRKPVRYGTQEDEVEAISLLSSDDEDVTRGATRKRQPSFHKKKQPAPKKSIKKKPLAKVPKVKITAASQIVLNDDSKVSHELNFMRNNPFVEKENK</sequence>
<evidence type="ECO:0000259" key="4">
    <source>
        <dbReference type="PROSITE" id="PS50067"/>
    </source>
</evidence>
<dbReference type="GO" id="GO:0007018">
    <property type="term" value="P:microtubule-based movement"/>
    <property type="evidence" value="ECO:0007669"/>
    <property type="project" value="InterPro"/>
</dbReference>
<protein>
    <submittedName>
        <fullName evidence="5">Unnamed protein product</fullName>
    </submittedName>
</protein>
<dbReference type="OrthoDB" id="123929at2759"/>
<dbReference type="Proteomes" id="UP001165063">
    <property type="component" value="Unassembled WGS sequence"/>
</dbReference>
<proteinExistence type="inferred from homology"/>
<name>A0A9W6YT48_AMBMO</name>
<dbReference type="InterPro" id="IPR027417">
    <property type="entry name" value="P-loop_NTPase"/>
</dbReference>
<keyword evidence="2" id="KW-0175">Coiled coil</keyword>